<gene>
    <name evidence="4" type="ORF">AAIG11_01705</name>
</gene>
<keyword evidence="1 4" id="KW-0808">Transferase</keyword>
<dbReference type="PANTHER" id="PTHR43800:SF1">
    <property type="entry name" value="PEPTIDYL-LYSINE N-ACETYLTRANSFERASE YJAB"/>
    <property type="match status" value="1"/>
</dbReference>
<evidence type="ECO:0000313" key="4">
    <source>
        <dbReference type="EMBL" id="MEN1759177.1"/>
    </source>
</evidence>
<reference evidence="4 5" key="1">
    <citation type="submission" date="2024-04" db="EMBL/GenBank/DDBJ databases">
        <title>Genome sequencing and metabolic network reconstruction of aminoacids and betaine degradation by Anoxynatronum sibiricum.</title>
        <authorList>
            <person name="Detkova E.N."/>
            <person name="Boltjanskaja Y.V."/>
            <person name="Mardanov A.V."/>
            <person name="Kevbrin V."/>
        </authorList>
    </citation>
    <scope>NUCLEOTIDE SEQUENCE [LARGE SCALE GENOMIC DNA]</scope>
    <source>
        <strain evidence="4 5">Z-7981</strain>
    </source>
</reference>
<evidence type="ECO:0000259" key="3">
    <source>
        <dbReference type="PROSITE" id="PS51186"/>
    </source>
</evidence>
<dbReference type="SUPFAM" id="SSF55729">
    <property type="entry name" value="Acyl-CoA N-acyltransferases (Nat)"/>
    <property type="match status" value="1"/>
</dbReference>
<evidence type="ECO:0000256" key="2">
    <source>
        <dbReference type="ARBA" id="ARBA00023315"/>
    </source>
</evidence>
<organism evidence="4 5">
    <name type="scientific">Anoxynatronum sibiricum</name>
    <dbReference type="NCBI Taxonomy" id="210623"/>
    <lineage>
        <taxon>Bacteria</taxon>
        <taxon>Bacillati</taxon>
        <taxon>Bacillota</taxon>
        <taxon>Clostridia</taxon>
        <taxon>Eubacteriales</taxon>
        <taxon>Clostridiaceae</taxon>
        <taxon>Anoxynatronum</taxon>
    </lineage>
</organism>
<feature type="domain" description="N-acetyltransferase" evidence="3">
    <location>
        <begin position="35"/>
        <end position="175"/>
    </location>
</feature>
<comment type="caution">
    <text evidence="4">The sequence shown here is derived from an EMBL/GenBank/DDBJ whole genome shotgun (WGS) entry which is preliminary data.</text>
</comment>
<dbReference type="PANTHER" id="PTHR43800">
    <property type="entry name" value="PEPTIDYL-LYSINE N-ACETYLTRANSFERASE YJAB"/>
    <property type="match status" value="1"/>
</dbReference>
<dbReference type="GO" id="GO:0016746">
    <property type="term" value="F:acyltransferase activity"/>
    <property type="evidence" value="ECO:0007669"/>
    <property type="project" value="UniProtKB-KW"/>
</dbReference>
<dbReference type="EC" id="2.3.1.-" evidence="4"/>
<evidence type="ECO:0000256" key="1">
    <source>
        <dbReference type="ARBA" id="ARBA00022679"/>
    </source>
</evidence>
<dbReference type="InterPro" id="IPR016181">
    <property type="entry name" value="Acyl_CoA_acyltransferase"/>
</dbReference>
<dbReference type="Proteomes" id="UP001407405">
    <property type="component" value="Unassembled WGS sequence"/>
</dbReference>
<name>A0ABU9VPS7_9CLOT</name>
<proteinExistence type="predicted"/>
<dbReference type="PROSITE" id="PS51186">
    <property type="entry name" value="GNAT"/>
    <property type="match status" value="1"/>
</dbReference>
<sequence length="175" mass="20406">MTVEHISLIRSDQTAVKVTCNIAKQMEKVNDMHRATIRVFQKKDLNTVMELWLDTNTAAHDFIGEDYWRANYDTVKQMIPDAAVYVYEDQSVKGFVGLIGNYLAGIFIEKSEQSKGIGKLLLDYIKMNNEDLLLQVYKKNSRAVQFYQREGFVVDKEQIDENTNEIELVMKWRKK</sequence>
<keyword evidence="2 4" id="KW-0012">Acyltransferase</keyword>
<evidence type="ECO:0000313" key="5">
    <source>
        <dbReference type="Proteomes" id="UP001407405"/>
    </source>
</evidence>
<keyword evidence="5" id="KW-1185">Reference proteome</keyword>
<protein>
    <submittedName>
        <fullName evidence="4">GNAT family N-acetyltransferase</fullName>
        <ecNumber evidence="4">2.3.1.-</ecNumber>
    </submittedName>
</protein>
<dbReference type="Gene3D" id="3.40.630.30">
    <property type="match status" value="1"/>
</dbReference>
<dbReference type="EMBL" id="JBCITM010000001">
    <property type="protein sequence ID" value="MEN1759177.1"/>
    <property type="molecule type" value="Genomic_DNA"/>
</dbReference>
<accession>A0ABU9VPS7</accession>
<dbReference type="InterPro" id="IPR000182">
    <property type="entry name" value="GNAT_dom"/>
</dbReference>
<dbReference type="Pfam" id="PF13673">
    <property type="entry name" value="Acetyltransf_10"/>
    <property type="match status" value="1"/>
</dbReference>